<accession>A0A5N6Y4T2</accession>
<feature type="transmembrane region" description="Helical" evidence="1">
    <location>
        <begin position="369"/>
        <end position="390"/>
    </location>
</feature>
<feature type="transmembrane region" description="Helical" evidence="1">
    <location>
        <begin position="505"/>
        <end position="524"/>
    </location>
</feature>
<evidence type="ECO:0000256" key="1">
    <source>
        <dbReference type="SAM" id="Phobius"/>
    </source>
</evidence>
<feature type="transmembrane region" description="Helical" evidence="1">
    <location>
        <begin position="343"/>
        <end position="363"/>
    </location>
</feature>
<feature type="transmembrane region" description="Helical" evidence="1">
    <location>
        <begin position="770"/>
        <end position="793"/>
    </location>
</feature>
<feature type="transmembrane region" description="Helical" evidence="1">
    <location>
        <begin position="479"/>
        <end position="498"/>
    </location>
</feature>
<name>A0A5N6Y4T2_9EURO</name>
<organism evidence="2">
    <name type="scientific">Aspergillus arachidicola</name>
    <dbReference type="NCBI Taxonomy" id="656916"/>
    <lineage>
        <taxon>Eukaryota</taxon>
        <taxon>Fungi</taxon>
        <taxon>Dikarya</taxon>
        <taxon>Ascomycota</taxon>
        <taxon>Pezizomycotina</taxon>
        <taxon>Eurotiomycetes</taxon>
        <taxon>Eurotiomycetidae</taxon>
        <taxon>Eurotiales</taxon>
        <taxon>Aspergillaceae</taxon>
        <taxon>Aspergillus</taxon>
        <taxon>Aspergillus subgen. Circumdati</taxon>
    </lineage>
</organism>
<feature type="transmembrane region" description="Helical" evidence="1">
    <location>
        <begin position="65"/>
        <end position="83"/>
    </location>
</feature>
<dbReference type="InterPro" id="IPR053018">
    <property type="entry name" value="Elsinochrome_Biosynth-Asso"/>
</dbReference>
<protein>
    <submittedName>
        <fullName evidence="2">Uncharacterized protein</fullName>
    </submittedName>
</protein>
<feature type="transmembrane region" description="Helical" evidence="1">
    <location>
        <begin position="681"/>
        <end position="701"/>
    </location>
</feature>
<dbReference type="AlphaFoldDB" id="A0A5N6Y4T2"/>
<dbReference type="Proteomes" id="UP000325558">
    <property type="component" value="Unassembled WGS sequence"/>
</dbReference>
<feature type="transmembrane region" description="Helical" evidence="1">
    <location>
        <begin position="161"/>
        <end position="182"/>
    </location>
</feature>
<evidence type="ECO:0000313" key="2">
    <source>
        <dbReference type="EMBL" id="KAE8340477.1"/>
    </source>
</evidence>
<dbReference type="PANTHER" id="PTHR37577">
    <property type="entry name" value="INTEGRAL MEMBRANE PROTEIN"/>
    <property type="match status" value="1"/>
</dbReference>
<feature type="transmembrane region" description="Helical" evidence="1">
    <location>
        <begin position="125"/>
        <end position="149"/>
    </location>
</feature>
<feature type="transmembrane region" description="Helical" evidence="1">
    <location>
        <begin position="202"/>
        <end position="225"/>
    </location>
</feature>
<dbReference type="PANTHER" id="PTHR37577:SF1">
    <property type="entry name" value="INTEGRAL MEMBRANE PROTEIN"/>
    <property type="match status" value="1"/>
</dbReference>
<gene>
    <name evidence="2" type="ORF">BDV24DRAFT_164450</name>
</gene>
<dbReference type="OrthoDB" id="4078873at2759"/>
<keyword evidence="1" id="KW-1133">Transmembrane helix</keyword>
<feature type="transmembrane region" description="Helical" evidence="1">
    <location>
        <begin position="539"/>
        <end position="559"/>
    </location>
</feature>
<dbReference type="EMBL" id="ML737148">
    <property type="protein sequence ID" value="KAE8340477.1"/>
    <property type="molecule type" value="Genomic_DNA"/>
</dbReference>
<reference evidence="2" key="1">
    <citation type="submission" date="2019-04" db="EMBL/GenBank/DDBJ databases">
        <title>Friends and foes A comparative genomics study of 23 Aspergillus species from section Flavi.</title>
        <authorList>
            <consortium name="DOE Joint Genome Institute"/>
            <person name="Kjaerbolling I."/>
            <person name="Vesth T."/>
            <person name="Frisvad J.C."/>
            <person name="Nybo J.L."/>
            <person name="Theobald S."/>
            <person name="Kildgaard S."/>
            <person name="Isbrandt T."/>
            <person name="Kuo A."/>
            <person name="Sato A."/>
            <person name="Lyhne E.K."/>
            <person name="Kogle M.E."/>
            <person name="Wiebenga A."/>
            <person name="Kun R.S."/>
            <person name="Lubbers R.J."/>
            <person name="Makela M.R."/>
            <person name="Barry K."/>
            <person name="Chovatia M."/>
            <person name="Clum A."/>
            <person name="Daum C."/>
            <person name="Haridas S."/>
            <person name="He G."/>
            <person name="LaButti K."/>
            <person name="Lipzen A."/>
            <person name="Mondo S."/>
            <person name="Riley R."/>
            <person name="Salamov A."/>
            <person name="Simmons B.A."/>
            <person name="Magnuson J.K."/>
            <person name="Henrissat B."/>
            <person name="Mortensen U.H."/>
            <person name="Larsen T.O."/>
            <person name="Devries R.P."/>
            <person name="Grigoriev I.V."/>
            <person name="Machida M."/>
            <person name="Baker S.E."/>
            <person name="Andersen M.R."/>
        </authorList>
    </citation>
    <scope>NUCLEOTIDE SEQUENCE</scope>
    <source>
        <strain evidence="2">CBS 117612</strain>
    </source>
</reference>
<proteinExistence type="predicted"/>
<keyword evidence="1" id="KW-0472">Membrane</keyword>
<feature type="transmembrane region" description="Helical" evidence="1">
    <location>
        <begin position="741"/>
        <end position="764"/>
    </location>
</feature>
<feature type="transmembrane region" description="Helical" evidence="1">
    <location>
        <begin position="637"/>
        <end position="661"/>
    </location>
</feature>
<feature type="transmembrane region" description="Helical" evidence="1">
    <location>
        <begin position="257"/>
        <end position="280"/>
    </location>
</feature>
<sequence>MRGVPSDGIAKAVVPNQIEPVTSIGENTEQNAGVDRIVQESSRDGVSISDKDSTLYQGGVQRVRAITSLLYLVSFVGMLLVSVQTSLNPYITSPFYKHGLLTVVSIMSTILGGSSKLTLAKMIDIWGHVEGFLSMLLIVVIGLIMKATCKNIETYVAAHTLYWVGILNRMIMLGINGTPSIASTFAGPRIATLFYINLDFRWAFGAFAIMITGTSIPIMGVMLYMQRRVQKVGTLEKTVSERSWWQSIIHYLIEFDVIGIVLITAVFSLILLPFSLASYADGTPEREAIVGAYADGQRKMVIAGLILGMSDQQLVTGLAIMISGYAQIQDGLSTSHWNIITSLAWFSSIIHIATLPYLALYFAKKRWLWYIRVTLMSGLAIMLTIGLTAMGKVTGYLKDMSMPISCYFNAGPDALVNNPTQVFIMLLSEILVLGGLVTRLVQMSPTATDFSGSLLRSLGDIWVKGLVWACARLESSSKFVQAIFFPLVAFSLSILCLVRCLLQFLGSAICGLLWLLFSLVWGTIRLSRARDNHVSEENSWTFGQLVSVLLLLVPVLLMVEGYSEVLEVDEGQPNSTNNTMQLGQYPTTTGPPANALQGISANNPLLPTRCDTIQSPTDSISSQLIQLCRTDIRTTTWYLSILCLIPIIMIGVVSATIALIFPPPAVIELPEGDMDMTTDGILLDSLVAPVISVFIALASLLPIPWCWVIDSLDPAPLSQRHRMSVIRLAIDPGKTYVRARLVFFVCFLIMSIICPIFWIQYYIIPLGLFAALWGGVAVPFVCSALAFGVFHIVHVSSTNTV</sequence>
<keyword evidence="1" id="KW-0812">Transmembrane</keyword>